<proteinExistence type="predicted"/>
<gene>
    <name evidence="2" type="ORF">Prubr_13240</name>
</gene>
<dbReference type="Proteomes" id="UP000680866">
    <property type="component" value="Chromosome"/>
</dbReference>
<evidence type="ECO:0000313" key="2">
    <source>
        <dbReference type="EMBL" id="BCJ64303.1"/>
    </source>
</evidence>
<dbReference type="KEGG" id="pry:Prubr_13240"/>
<reference evidence="2" key="1">
    <citation type="submission" date="2020-08" db="EMBL/GenBank/DDBJ databases">
        <title>Whole genome shotgun sequence of Polymorphospora rubra NBRC 101157.</title>
        <authorList>
            <person name="Komaki H."/>
            <person name="Tamura T."/>
        </authorList>
    </citation>
    <scope>NUCLEOTIDE SEQUENCE</scope>
    <source>
        <strain evidence="2">NBRC 101157</strain>
    </source>
</reference>
<protein>
    <submittedName>
        <fullName evidence="2">Uncharacterized protein</fullName>
    </submittedName>
</protein>
<feature type="region of interest" description="Disordered" evidence="1">
    <location>
        <begin position="1"/>
        <end position="125"/>
    </location>
</feature>
<name>A0A810MXG5_9ACTN</name>
<evidence type="ECO:0000313" key="3">
    <source>
        <dbReference type="Proteomes" id="UP000680866"/>
    </source>
</evidence>
<dbReference type="AlphaFoldDB" id="A0A810MXG5"/>
<accession>A0A810MXG5</accession>
<organism evidence="2 3">
    <name type="scientific">Polymorphospora rubra</name>
    <dbReference type="NCBI Taxonomy" id="338584"/>
    <lineage>
        <taxon>Bacteria</taxon>
        <taxon>Bacillati</taxon>
        <taxon>Actinomycetota</taxon>
        <taxon>Actinomycetes</taxon>
        <taxon>Micromonosporales</taxon>
        <taxon>Micromonosporaceae</taxon>
        <taxon>Polymorphospora</taxon>
    </lineage>
</organism>
<sequence>MRATLTRPRARQSVRVRTVPPLDPPYDDESPRDPWSQLAGAGQLTLDLADTRRRRGQRPESPPALAVPRPGERATRGPARTGSSAVGPAALTGSSGETHPPAVPFPAEVTAIGSGPAADPGAASPEARQAARRFLAACLEVFNGYRPVVHLRRLCVPVDAEAVVERITAANRRFAGPQPPARGRSRQLLRPRLLRVSEPLPGIAEATAVLDRAGRVRAMAYRLERRRGVWLGTTAQLI</sequence>
<dbReference type="EMBL" id="AP023359">
    <property type="protein sequence ID" value="BCJ64303.1"/>
    <property type="molecule type" value="Genomic_DNA"/>
</dbReference>
<dbReference type="InterPro" id="IPR045596">
    <property type="entry name" value="DUF6459"/>
</dbReference>
<feature type="compositionally biased region" description="Low complexity" evidence="1">
    <location>
        <begin position="111"/>
        <end position="125"/>
    </location>
</feature>
<dbReference type="Pfam" id="PF20060">
    <property type="entry name" value="DUF6459"/>
    <property type="match status" value="1"/>
</dbReference>
<keyword evidence="3" id="KW-1185">Reference proteome</keyword>
<dbReference type="RefSeq" id="WP_212822545.1">
    <property type="nucleotide sequence ID" value="NZ_AP023359.1"/>
</dbReference>
<evidence type="ECO:0000256" key="1">
    <source>
        <dbReference type="SAM" id="MobiDB-lite"/>
    </source>
</evidence>